<dbReference type="InterPro" id="IPR040194">
    <property type="entry name" value="Cwf19-like"/>
</dbReference>
<dbReference type="OrthoDB" id="444325at2759"/>
<feature type="region of interest" description="Disordered" evidence="3">
    <location>
        <begin position="319"/>
        <end position="405"/>
    </location>
</feature>
<gene>
    <name evidence="6" type="ORF">GSTENG00034652001</name>
</gene>
<dbReference type="Pfam" id="PF04677">
    <property type="entry name" value="CwfJ_C_1"/>
    <property type="match status" value="2"/>
</dbReference>
<evidence type="ECO:0000256" key="2">
    <source>
        <dbReference type="ARBA" id="ARBA00041007"/>
    </source>
</evidence>
<reference evidence="6" key="2">
    <citation type="submission" date="2004-02" db="EMBL/GenBank/DDBJ databases">
        <authorList>
            <consortium name="Genoscope"/>
            <consortium name="Whitehead Institute Centre for Genome Research"/>
        </authorList>
    </citation>
    <scope>NUCLEOTIDE SEQUENCE</scope>
</reference>
<dbReference type="InterPro" id="IPR006768">
    <property type="entry name" value="Cwf19-like_C_dom-1"/>
</dbReference>
<dbReference type="PANTHER" id="PTHR12072">
    <property type="entry name" value="CWF19, CELL CYCLE CONTROL PROTEIN"/>
    <property type="match status" value="1"/>
</dbReference>
<feature type="compositionally biased region" description="Basic and acidic residues" evidence="3">
    <location>
        <begin position="370"/>
        <end position="389"/>
    </location>
</feature>
<feature type="domain" description="Cwf19-like C-terminal" evidence="5">
    <location>
        <begin position="405"/>
        <end position="436"/>
    </location>
</feature>
<dbReference type="CDD" id="cd07380">
    <property type="entry name" value="MPP_CWF19_N"/>
    <property type="match status" value="1"/>
</dbReference>
<feature type="domain" description="Cwf19-like protein C-terminal" evidence="4">
    <location>
        <begin position="550"/>
        <end position="641"/>
    </location>
</feature>
<dbReference type="SUPFAM" id="SSF54197">
    <property type="entry name" value="HIT-like"/>
    <property type="match status" value="1"/>
</dbReference>
<dbReference type="InterPro" id="IPR036265">
    <property type="entry name" value="HIT-like_sf"/>
</dbReference>
<dbReference type="AlphaFoldDB" id="Q4RGU3"/>
<comment type="similarity">
    <text evidence="1">Belongs to the CWF19 family.</text>
</comment>
<sequence>LACGDVEGRLSILFSRVQTIQKKSGQFDLLLCVGEFFGTTPEAESEWQQYKTGVKKGICNCALLSQKCQTIRISPSLLLPSLAPIHTYVLGAASQETVKNYPSAEGCELADNITYLGKTSQPPREAWLCPETDPAGVSGRRGVFTGASGLQIAYVSGQEALQEPAPAHCFTPEDLSALVVPLVNNSKFRGVDILLTSQWPRGVWQYGNNPVRKCHCDGSIPEVGCSFHLSLLQEVNTKTCGSSAVANLADSLKPRYHFAALEGAHYERVPYRNHTVLQEKAQHVTRFIALATVNNPAKKKYLYAFNIVPMKVMDPSELVKQPQDVTEKPFSAPADANRQKTSFGAAAEEEQPRQFFFDLNRRQGGRGRKRPSEGEGRGRRQHHDGDGHHRGQPKQPRRPREFRDTSQPSGPCWFCLASPQVEKHLVISIGTHVSVKVCVAPQPRPSRNADSPCLQCYLAMAKGGLTPRHVLILPIGHYQSVVDLSSEVVQEMEKYKSALKSFYKSRGERCILFERNYRSQHLQLQVVPVPLDLCTTEDIKEAFMVQAQEQQMELMEIPEHTDLKQIAPPGTPYFFVELDSGEKLYYRIQKHFPLQFGREVLASEAILNIPTRADWKECKQSREEEEECCKELREEFQPYDFAWDD</sequence>
<organism evidence="6">
    <name type="scientific">Tetraodon nigroviridis</name>
    <name type="common">Spotted green pufferfish</name>
    <name type="synonym">Chelonodon nigroviridis</name>
    <dbReference type="NCBI Taxonomy" id="99883"/>
    <lineage>
        <taxon>Eukaryota</taxon>
        <taxon>Metazoa</taxon>
        <taxon>Chordata</taxon>
        <taxon>Craniata</taxon>
        <taxon>Vertebrata</taxon>
        <taxon>Euteleostomi</taxon>
        <taxon>Actinopterygii</taxon>
        <taxon>Neopterygii</taxon>
        <taxon>Teleostei</taxon>
        <taxon>Neoteleostei</taxon>
        <taxon>Acanthomorphata</taxon>
        <taxon>Eupercaria</taxon>
        <taxon>Tetraodontiformes</taxon>
        <taxon>Tetradontoidea</taxon>
        <taxon>Tetraodontidae</taxon>
        <taxon>Tetraodon</taxon>
    </lineage>
</organism>
<evidence type="ECO:0000259" key="5">
    <source>
        <dbReference type="Pfam" id="PF04677"/>
    </source>
</evidence>
<evidence type="ECO:0000256" key="3">
    <source>
        <dbReference type="SAM" id="MobiDB-lite"/>
    </source>
</evidence>
<evidence type="ECO:0000256" key="1">
    <source>
        <dbReference type="ARBA" id="ARBA00006795"/>
    </source>
</evidence>
<dbReference type="InterPro" id="IPR006767">
    <property type="entry name" value="Cwf19-like_C_dom-2"/>
</dbReference>
<evidence type="ECO:0000313" key="6">
    <source>
        <dbReference type="EMBL" id="CAG12389.1"/>
    </source>
</evidence>
<proteinExistence type="inferred from homology"/>
<protein>
    <recommendedName>
        <fullName evidence="2">CWF19-like protein 1</fullName>
    </recommendedName>
</protein>
<comment type="caution">
    <text evidence="6">The sequence shown here is derived from an EMBL/GenBank/DDBJ whole genome shotgun (WGS) entry which is preliminary data.</text>
</comment>
<dbReference type="EMBL" id="CAAE01015092">
    <property type="protein sequence ID" value="CAG12389.1"/>
    <property type="molecule type" value="Genomic_DNA"/>
</dbReference>
<dbReference type="KEGG" id="tng:GSTEN00034652G001"/>
<dbReference type="GO" id="GO:0061632">
    <property type="term" value="F:RNA lariat debranching enzyme activator activity"/>
    <property type="evidence" value="ECO:0007669"/>
    <property type="project" value="TreeGrafter"/>
</dbReference>
<dbReference type="GO" id="GO:0000398">
    <property type="term" value="P:mRNA splicing, via spliceosome"/>
    <property type="evidence" value="ECO:0007669"/>
    <property type="project" value="TreeGrafter"/>
</dbReference>
<feature type="domain" description="Cwf19-like C-terminal" evidence="5">
    <location>
        <begin position="455"/>
        <end position="532"/>
    </location>
</feature>
<reference evidence="6" key="1">
    <citation type="journal article" date="2004" name="Nature">
        <title>Genome duplication in the teleost fish Tetraodon nigroviridis reveals the early vertebrate proto-karyotype.</title>
        <authorList>
            <person name="Jaillon O."/>
            <person name="Aury J.-M."/>
            <person name="Brunet F."/>
            <person name="Petit J.-L."/>
            <person name="Stange-Thomann N."/>
            <person name="Mauceli E."/>
            <person name="Bouneau L."/>
            <person name="Fischer C."/>
            <person name="Ozouf-Costaz C."/>
            <person name="Bernot A."/>
            <person name="Nicaud S."/>
            <person name="Jaffe D."/>
            <person name="Fisher S."/>
            <person name="Lutfalla G."/>
            <person name="Dossat C."/>
            <person name="Segurens B."/>
            <person name="Dasilva C."/>
            <person name="Salanoubat M."/>
            <person name="Levy M."/>
            <person name="Boudet N."/>
            <person name="Castellano S."/>
            <person name="Anthouard V."/>
            <person name="Jubin C."/>
            <person name="Castelli V."/>
            <person name="Katinka M."/>
            <person name="Vacherie B."/>
            <person name="Biemont C."/>
            <person name="Skalli Z."/>
            <person name="Cattolico L."/>
            <person name="Poulain J."/>
            <person name="De Berardinis V."/>
            <person name="Cruaud C."/>
            <person name="Duprat S."/>
            <person name="Brottier P."/>
            <person name="Coutanceau J.-P."/>
            <person name="Gouzy J."/>
            <person name="Parra G."/>
            <person name="Lardier G."/>
            <person name="Chapple C."/>
            <person name="McKernan K.J."/>
            <person name="McEwan P."/>
            <person name="Bosak S."/>
            <person name="Kellis M."/>
            <person name="Volff J.-N."/>
            <person name="Guigo R."/>
            <person name="Zody M.C."/>
            <person name="Mesirov J."/>
            <person name="Lindblad-Toh K."/>
            <person name="Birren B."/>
            <person name="Nusbaum C."/>
            <person name="Kahn D."/>
            <person name="Robinson-Rechavi M."/>
            <person name="Laudet V."/>
            <person name="Schachter V."/>
            <person name="Quetier F."/>
            <person name="Saurin W."/>
            <person name="Scarpelli C."/>
            <person name="Wincker P."/>
            <person name="Lander E.S."/>
            <person name="Weissenbach J."/>
            <person name="Roest Crollius H."/>
        </authorList>
    </citation>
    <scope>NUCLEOTIDE SEQUENCE [LARGE SCALE GENOMIC DNA]</scope>
</reference>
<accession>Q4RGU3</accession>
<evidence type="ECO:0000259" key="4">
    <source>
        <dbReference type="Pfam" id="PF04676"/>
    </source>
</evidence>
<dbReference type="GO" id="GO:0071014">
    <property type="term" value="C:post-mRNA release spliceosomal complex"/>
    <property type="evidence" value="ECO:0007669"/>
    <property type="project" value="TreeGrafter"/>
</dbReference>
<dbReference type="Pfam" id="PF04676">
    <property type="entry name" value="CwfJ_C_2"/>
    <property type="match status" value="1"/>
</dbReference>
<dbReference type="PANTHER" id="PTHR12072:SF4">
    <property type="entry name" value="CWF19-LIKE PROTEIN 1"/>
    <property type="match status" value="1"/>
</dbReference>
<feature type="non-terminal residue" evidence="6">
    <location>
        <position position="1"/>
    </location>
</feature>
<name>Q4RGU3_TETNG</name>